<dbReference type="InterPro" id="IPR000182">
    <property type="entry name" value="GNAT_dom"/>
</dbReference>
<comment type="caution">
    <text evidence="4">The sequence shown here is derived from an EMBL/GenBank/DDBJ whole genome shotgun (WGS) entry which is preliminary data.</text>
</comment>
<protein>
    <submittedName>
        <fullName evidence="4">Acetyltransferase</fullName>
        <ecNumber evidence="4">2.3.1.-</ecNumber>
    </submittedName>
</protein>
<dbReference type="PROSITE" id="PS51186">
    <property type="entry name" value="GNAT"/>
    <property type="match status" value="1"/>
</dbReference>
<keyword evidence="2 4" id="KW-0012">Acyltransferase</keyword>
<dbReference type="Gene3D" id="3.40.630.30">
    <property type="match status" value="1"/>
</dbReference>
<dbReference type="RefSeq" id="WP_306829364.1">
    <property type="nucleotide sequence ID" value="NZ_JAUSRA010000001.1"/>
</dbReference>
<dbReference type="CDD" id="cd04301">
    <property type="entry name" value="NAT_SF"/>
    <property type="match status" value="1"/>
</dbReference>
<evidence type="ECO:0000256" key="1">
    <source>
        <dbReference type="ARBA" id="ARBA00022679"/>
    </source>
</evidence>
<accession>A0ABT9MRZ7</accession>
<dbReference type="PANTHER" id="PTHR43877:SF5">
    <property type="entry name" value="BLL8307 PROTEIN"/>
    <property type="match status" value="1"/>
</dbReference>
<dbReference type="InterPro" id="IPR050832">
    <property type="entry name" value="Bact_Acetyltransf"/>
</dbReference>
<keyword evidence="1 4" id="KW-0808">Transferase</keyword>
<proteinExistence type="predicted"/>
<gene>
    <name evidence="4" type="ORF">J2S43_002731</name>
</gene>
<dbReference type="PANTHER" id="PTHR43877">
    <property type="entry name" value="AMINOALKYLPHOSPHONATE N-ACETYLTRANSFERASE-RELATED-RELATED"/>
    <property type="match status" value="1"/>
</dbReference>
<evidence type="ECO:0000313" key="4">
    <source>
        <dbReference type="EMBL" id="MDP9794219.1"/>
    </source>
</evidence>
<evidence type="ECO:0000259" key="3">
    <source>
        <dbReference type="PROSITE" id="PS51186"/>
    </source>
</evidence>
<organism evidence="4 5">
    <name type="scientific">Catenuloplanes nepalensis</name>
    <dbReference type="NCBI Taxonomy" id="587533"/>
    <lineage>
        <taxon>Bacteria</taxon>
        <taxon>Bacillati</taxon>
        <taxon>Actinomycetota</taxon>
        <taxon>Actinomycetes</taxon>
        <taxon>Micromonosporales</taxon>
        <taxon>Micromonosporaceae</taxon>
        <taxon>Catenuloplanes</taxon>
    </lineage>
</organism>
<dbReference type="SUPFAM" id="SSF55729">
    <property type="entry name" value="Acyl-CoA N-acyltransferases (Nat)"/>
    <property type="match status" value="1"/>
</dbReference>
<dbReference type="EMBL" id="JAUSRA010000001">
    <property type="protein sequence ID" value="MDP9794219.1"/>
    <property type="molecule type" value="Genomic_DNA"/>
</dbReference>
<evidence type="ECO:0000256" key="2">
    <source>
        <dbReference type="ARBA" id="ARBA00023315"/>
    </source>
</evidence>
<reference evidence="4 5" key="1">
    <citation type="submission" date="2023-07" db="EMBL/GenBank/DDBJ databases">
        <title>Sequencing the genomes of 1000 actinobacteria strains.</title>
        <authorList>
            <person name="Klenk H.-P."/>
        </authorList>
    </citation>
    <scope>NUCLEOTIDE SEQUENCE [LARGE SCALE GENOMIC DNA]</scope>
    <source>
        <strain evidence="4 5">DSM 44710</strain>
    </source>
</reference>
<sequence length="151" mass="16843">MRIVVDELSGPEIKAFLEEHLDEMRAVSPPESKHALDLDGLRRPEVTFWSVYDGDELVGCGALKRLDDTSGELKSMRTARTAKRRGVASALLRHVLAEAGRHGLTRLYLETGADDHFAPARALYTKHGFTRCTPFADYPEDPNSVHMVKVL</sequence>
<dbReference type="Proteomes" id="UP001240984">
    <property type="component" value="Unassembled WGS sequence"/>
</dbReference>
<dbReference type="InterPro" id="IPR016181">
    <property type="entry name" value="Acyl_CoA_acyltransferase"/>
</dbReference>
<dbReference type="GO" id="GO:0016746">
    <property type="term" value="F:acyltransferase activity"/>
    <property type="evidence" value="ECO:0007669"/>
    <property type="project" value="UniProtKB-KW"/>
</dbReference>
<dbReference type="EC" id="2.3.1.-" evidence="4"/>
<feature type="domain" description="N-acetyltransferase" evidence="3">
    <location>
        <begin position="3"/>
        <end position="151"/>
    </location>
</feature>
<dbReference type="Pfam" id="PF00583">
    <property type="entry name" value="Acetyltransf_1"/>
    <property type="match status" value="1"/>
</dbReference>
<evidence type="ECO:0000313" key="5">
    <source>
        <dbReference type="Proteomes" id="UP001240984"/>
    </source>
</evidence>
<keyword evidence="5" id="KW-1185">Reference proteome</keyword>
<name>A0ABT9MRZ7_9ACTN</name>